<feature type="chain" id="PRO_5030160028" description="Hint domain-containing protein" evidence="2">
    <location>
        <begin position="19"/>
        <end position="295"/>
    </location>
</feature>
<accession>A0A6U3EGU4</accession>
<name>A0A6U3EGU4_9EUKA</name>
<evidence type="ECO:0000313" key="4">
    <source>
        <dbReference type="EMBL" id="CAE0674012.1"/>
    </source>
</evidence>
<reference evidence="4" key="1">
    <citation type="submission" date="2021-01" db="EMBL/GenBank/DDBJ databases">
        <authorList>
            <person name="Corre E."/>
            <person name="Pelletier E."/>
            <person name="Niang G."/>
            <person name="Scheremetjew M."/>
            <person name="Finn R."/>
            <person name="Kale V."/>
            <person name="Holt S."/>
            <person name="Cochrane G."/>
            <person name="Meng A."/>
            <person name="Brown T."/>
            <person name="Cohen L."/>
        </authorList>
    </citation>
    <scope>NUCLEOTIDE SEQUENCE</scope>
    <source>
        <strain evidence="4">CCCM811</strain>
    </source>
</reference>
<proteinExistence type="predicted"/>
<feature type="region of interest" description="Disordered" evidence="1">
    <location>
        <begin position="18"/>
        <end position="105"/>
    </location>
</feature>
<dbReference type="InterPro" id="IPR006141">
    <property type="entry name" value="Intein_N"/>
</dbReference>
<protein>
    <recommendedName>
        <fullName evidence="3">Hint domain-containing protein</fullName>
    </recommendedName>
</protein>
<dbReference type="Pfam" id="PF01079">
    <property type="entry name" value="Hint"/>
    <property type="match status" value="1"/>
</dbReference>
<evidence type="ECO:0000256" key="2">
    <source>
        <dbReference type="SAM" id="SignalP"/>
    </source>
</evidence>
<dbReference type="GO" id="GO:0016540">
    <property type="term" value="P:protein autoprocessing"/>
    <property type="evidence" value="ECO:0007669"/>
    <property type="project" value="InterPro"/>
</dbReference>
<feature type="domain" description="Hint" evidence="3">
    <location>
        <begin position="101"/>
        <end position="203"/>
    </location>
</feature>
<evidence type="ECO:0000256" key="1">
    <source>
        <dbReference type="SAM" id="MobiDB-lite"/>
    </source>
</evidence>
<dbReference type="EMBL" id="HBIV01036117">
    <property type="protein sequence ID" value="CAE0674012.1"/>
    <property type="molecule type" value="Transcribed_RNA"/>
</dbReference>
<dbReference type="PANTHER" id="PTHR46706">
    <property type="entry name" value="PROTEIN QUA-1-RELATED"/>
    <property type="match status" value="1"/>
</dbReference>
<organism evidence="4">
    <name type="scientific">Lotharella globosa</name>
    <dbReference type="NCBI Taxonomy" id="91324"/>
    <lineage>
        <taxon>Eukaryota</taxon>
        <taxon>Sar</taxon>
        <taxon>Rhizaria</taxon>
        <taxon>Cercozoa</taxon>
        <taxon>Chlorarachniophyceae</taxon>
        <taxon>Lotharella</taxon>
    </lineage>
</organism>
<dbReference type="PANTHER" id="PTHR46706:SF12">
    <property type="entry name" value="PROTEIN QUA-1-RELATED"/>
    <property type="match status" value="1"/>
</dbReference>
<feature type="signal peptide" evidence="2">
    <location>
        <begin position="1"/>
        <end position="18"/>
    </location>
</feature>
<gene>
    <name evidence="4" type="ORF">LGLO00237_LOCUS25786</name>
</gene>
<dbReference type="SMART" id="SM00306">
    <property type="entry name" value="HintN"/>
    <property type="match status" value="1"/>
</dbReference>
<dbReference type="InterPro" id="IPR036844">
    <property type="entry name" value="Hint_dom_sf"/>
</dbReference>
<sequence length="295" mass="30129">MIARLILVFVATVFAATSAPTTSPTASPTTAPTAAPTGSPTTAPTGAPTGSPTSAPTGSPTTAPTGAPTTCPTASPTITSSPSAAPVSSPTSGSSSDDSDDPCFAGTELVTLESGKQVAMANVRVGDRVQVATAAGETTFSDVVFVPHKANSKQSTFVELETSMGRTLKATPTHLIVAGQCGESMNLVRAKDIAVGDCVKTVAGEDKVVASETNTGFGVYTIVTSEMSGYVVVNGIVASSFAQLHFLPNMYYNIHRALYNILPQEVMGSDMMESLNMGFYKVAAGALALTTMRSE</sequence>
<evidence type="ECO:0000259" key="3">
    <source>
        <dbReference type="SMART" id="SM00306"/>
    </source>
</evidence>
<dbReference type="SUPFAM" id="SSF51294">
    <property type="entry name" value="Hedgehog/intein (Hint) domain"/>
    <property type="match status" value="1"/>
</dbReference>
<dbReference type="PROSITE" id="PS50817">
    <property type="entry name" value="INTEIN_N_TER"/>
    <property type="match status" value="1"/>
</dbReference>
<feature type="compositionally biased region" description="Low complexity" evidence="1">
    <location>
        <begin position="18"/>
        <end position="96"/>
    </location>
</feature>
<dbReference type="InterPro" id="IPR003587">
    <property type="entry name" value="Hint_dom_N"/>
</dbReference>
<dbReference type="GO" id="GO:0016539">
    <property type="term" value="P:intein-mediated protein splicing"/>
    <property type="evidence" value="ECO:0007669"/>
    <property type="project" value="InterPro"/>
</dbReference>
<dbReference type="CDD" id="cd00081">
    <property type="entry name" value="Hint"/>
    <property type="match status" value="1"/>
</dbReference>
<dbReference type="Gene3D" id="2.170.16.10">
    <property type="entry name" value="Hedgehog/Intein (Hint) domain"/>
    <property type="match status" value="1"/>
</dbReference>
<dbReference type="InterPro" id="IPR001767">
    <property type="entry name" value="Hedgehog_Hint"/>
</dbReference>
<keyword evidence="2" id="KW-0732">Signal</keyword>
<dbReference type="InterPro" id="IPR052140">
    <property type="entry name" value="Dev_Signal_Hedgehog-like"/>
</dbReference>
<dbReference type="AlphaFoldDB" id="A0A6U3EGU4"/>